<reference evidence="2 3" key="1">
    <citation type="journal article" date="2016" name="Fungal Biol.">
        <title>The genome of Xylona heveae provides a window into fungal endophytism.</title>
        <authorList>
            <person name="Gazis R."/>
            <person name="Kuo A."/>
            <person name="Riley R."/>
            <person name="LaButti K."/>
            <person name="Lipzen A."/>
            <person name="Lin J."/>
            <person name="Amirebrahimi M."/>
            <person name="Hesse C.N."/>
            <person name="Spatafora J.W."/>
            <person name="Henrissat B."/>
            <person name="Hainaut M."/>
            <person name="Grigoriev I.V."/>
            <person name="Hibbett D.S."/>
        </authorList>
    </citation>
    <scope>NUCLEOTIDE SEQUENCE [LARGE SCALE GENOMIC DNA]</scope>
    <source>
        <strain evidence="2 3">TC161</strain>
    </source>
</reference>
<name>A0A165G924_XYLHT</name>
<evidence type="ECO:0000256" key="1">
    <source>
        <dbReference type="SAM" id="MobiDB-lite"/>
    </source>
</evidence>
<organism evidence="2 3">
    <name type="scientific">Xylona heveae (strain CBS 132557 / TC161)</name>
    <dbReference type="NCBI Taxonomy" id="1328760"/>
    <lineage>
        <taxon>Eukaryota</taxon>
        <taxon>Fungi</taxon>
        <taxon>Dikarya</taxon>
        <taxon>Ascomycota</taxon>
        <taxon>Pezizomycotina</taxon>
        <taxon>Xylonomycetes</taxon>
        <taxon>Xylonales</taxon>
        <taxon>Xylonaceae</taxon>
        <taxon>Xylona</taxon>
    </lineage>
</organism>
<dbReference type="RefSeq" id="XP_018187449.1">
    <property type="nucleotide sequence ID" value="XM_018329402.1"/>
</dbReference>
<dbReference type="GeneID" id="28894539"/>
<keyword evidence="3" id="KW-1185">Reference proteome</keyword>
<sequence length="149" mass="16919">MDRLDRVAALTTLDLPTNIITILNGNALGHVINFIHADEARRELEHVVAERNDDELGVFGAFFDVTCHDGDLLDCQLVYIVRTIVEAVTRHQRVCDVFLRWSCRVETTGKDGITREKDDVNNGGKHDERKETRESNQTERKGKSKSKSQ</sequence>
<dbReference type="InParanoid" id="A0A165G924"/>
<accession>A0A165G924</accession>
<feature type="region of interest" description="Disordered" evidence="1">
    <location>
        <begin position="112"/>
        <end position="149"/>
    </location>
</feature>
<dbReference type="EMBL" id="KV407460">
    <property type="protein sequence ID" value="KZF21894.1"/>
    <property type="molecule type" value="Genomic_DNA"/>
</dbReference>
<evidence type="ECO:0000313" key="3">
    <source>
        <dbReference type="Proteomes" id="UP000076632"/>
    </source>
</evidence>
<dbReference type="AlphaFoldDB" id="A0A165G924"/>
<dbReference type="Proteomes" id="UP000076632">
    <property type="component" value="Unassembled WGS sequence"/>
</dbReference>
<feature type="compositionally biased region" description="Basic and acidic residues" evidence="1">
    <location>
        <begin position="112"/>
        <end position="141"/>
    </location>
</feature>
<protein>
    <submittedName>
        <fullName evidence="2">Uncharacterized protein</fullName>
    </submittedName>
</protein>
<evidence type="ECO:0000313" key="2">
    <source>
        <dbReference type="EMBL" id="KZF21894.1"/>
    </source>
</evidence>
<gene>
    <name evidence="2" type="ORF">L228DRAFT_162366</name>
</gene>
<proteinExistence type="predicted"/>